<accession>H3KGL5</accession>
<evidence type="ECO:0000313" key="2">
    <source>
        <dbReference type="EMBL" id="EHY30754.1"/>
    </source>
</evidence>
<gene>
    <name evidence="2" type="ORF">HMPREF9440_01897</name>
</gene>
<dbReference type="STRING" id="762967.HMPREF9440_01897"/>
<sequence>MMPSVSQKDAGKAPSKPPSAVRLTRPGHGIRKTSPVGKRTFPQASDRCALKKGCPNGKKHEDLNGFVRGRGCARGPFGCREPE</sequence>
<dbReference type="AlphaFoldDB" id="H3KGL5"/>
<dbReference type="HOGENOM" id="CLU_2541350_0_0_4"/>
<keyword evidence="3" id="KW-1185">Reference proteome</keyword>
<dbReference type="EMBL" id="AFBQ01000283">
    <property type="protein sequence ID" value="EHY30754.1"/>
    <property type="molecule type" value="Genomic_DNA"/>
</dbReference>
<name>H3KGL5_9BURK</name>
<evidence type="ECO:0000313" key="3">
    <source>
        <dbReference type="Proteomes" id="UP000004956"/>
    </source>
</evidence>
<evidence type="ECO:0000256" key="1">
    <source>
        <dbReference type="SAM" id="MobiDB-lite"/>
    </source>
</evidence>
<protein>
    <submittedName>
        <fullName evidence="2">Uncharacterized protein</fullName>
    </submittedName>
</protein>
<reference evidence="2 3" key="1">
    <citation type="submission" date="2011-11" db="EMBL/GenBank/DDBJ databases">
        <authorList>
            <person name="Weinstock G."/>
            <person name="Sodergren E."/>
            <person name="Clifton S."/>
            <person name="Fulton L."/>
            <person name="Fulton B."/>
            <person name="Courtney L."/>
            <person name="Fronick C."/>
            <person name="Harrison M."/>
            <person name="Strong C."/>
            <person name="Farmer C."/>
            <person name="Delahaunty K."/>
            <person name="Markovic C."/>
            <person name="Hall O."/>
            <person name="Minx P."/>
            <person name="Tomlinson C."/>
            <person name="Mitreva M."/>
            <person name="Hou S."/>
            <person name="Chen J."/>
            <person name="Wollam A."/>
            <person name="Pepin K.H."/>
            <person name="Johnson M."/>
            <person name="Bhonagiri V."/>
            <person name="Zhang X."/>
            <person name="Suruliraj S."/>
            <person name="Warren W."/>
            <person name="Chinwalla A."/>
            <person name="Mardis E.R."/>
            <person name="Wilson R.K."/>
        </authorList>
    </citation>
    <scope>NUCLEOTIDE SEQUENCE [LARGE SCALE GENOMIC DNA]</scope>
    <source>
        <strain evidence="2 3">YIT 11816</strain>
    </source>
</reference>
<organism evidence="2 3">
    <name type="scientific">Sutterella parvirubra YIT 11816</name>
    <dbReference type="NCBI Taxonomy" id="762967"/>
    <lineage>
        <taxon>Bacteria</taxon>
        <taxon>Pseudomonadati</taxon>
        <taxon>Pseudomonadota</taxon>
        <taxon>Betaproteobacteria</taxon>
        <taxon>Burkholderiales</taxon>
        <taxon>Sutterellaceae</taxon>
        <taxon>Sutterella</taxon>
    </lineage>
</organism>
<feature type="region of interest" description="Disordered" evidence="1">
    <location>
        <begin position="1"/>
        <end position="42"/>
    </location>
</feature>
<proteinExistence type="predicted"/>
<comment type="caution">
    <text evidence="2">The sequence shown here is derived from an EMBL/GenBank/DDBJ whole genome shotgun (WGS) entry which is preliminary data.</text>
</comment>
<dbReference type="Proteomes" id="UP000004956">
    <property type="component" value="Unassembled WGS sequence"/>
</dbReference>